<dbReference type="AlphaFoldDB" id="Q38FC2"/>
<evidence type="ECO:0008006" key="4">
    <source>
        <dbReference type="Google" id="ProtNLM"/>
    </source>
</evidence>
<feature type="transmembrane region" description="Helical" evidence="1">
    <location>
        <begin position="6"/>
        <end position="25"/>
    </location>
</feature>
<dbReference type="Proteomes" id="UP000008524">
    <property type="component" value="Chromosome 9"/>
</dbReference>
<gene>
    <name evidence="2" type="ORF">Tb09.160.2750</name>
</gene>
<protein>
    <recommendedName>
        <fullName evidence="4">Lipoprotein</fullName>
    </recommendedName>
</protein>
<sequence>MKTPLNASGAFNFILACSAAVCVFTKKKKMKENERKKNGFSRSSGFI</sequence>
<keyword evidence="3" id="KW-1185">Reference proteome</keyword>
<name>Q38FC2_TRYB2</name>
<organism evidence="2 3">
    <name type="scientific">Trypanosoma brucei brucei (strain 927/4 GUTat10.1)</name>
    <dbReference type="NCBI Taxonomy" id="185431"/>
    <lineage>
        <taxon>Eukaryota</taxon>
        <taxon>Discoba</taxon>
        <taxon>Euglenozoa</taxon>
        <taxon>Kinetoplastea</taxon>
        <taxon>Metakinetoplastina</taxon>
        <taxon>Trypanosomatida</taxon>
        <taxon>Trypanosomatidae</taxon>
        <taxon>Trypanosoma</taxon>
    </lineage>
</organism>
<reference evidence="2 3" key="1">
    <citation type="journal article" date="2005" name="Science">
        <title>Comparative genomics of trypanosomatid parasitic protozoa.</title>
        <authorList>
            <person name="El-Sayed N.M."/>
            <person name="Myler P.J."/>
            <person name="Blandin G."/>
            <person name="Berriman M."/>
            <person name="Crabtree J."/>
            <person name="Aggarwal G."/>
            <person name="Caler E."/>
            <person name="Renauld H."/>
            <person name="Worthey E.A."/>
            <person name="Hertz-Fowler C."/>
            <person name="Ghedin E."/>
            <person name="Peacock C."/>
            <person name="Bartholomeu D.C."/>
            <person name="Haas B.J."/>
            <person name="Tran A.N."/>
            <person name="Wortman J.R."/>
            <person name="Alsmark U.C."/>
            <person name="Angiuoli S."/>
            <person name="Anupama A."/>
            <person name="Badger J."/>
            <person name="Bringaud F."/>
            <person name="Cadag E."/>
            <person name="Carlton J.M."/>
            <person name="Cerqueira G.C."/>
            <person name="Creasy T."/>
            <person name="Delcher A.L."/>
            <person name="Djikeng A."/>
            <person name="Embley T.M."/>
            <person name="Hauser C."/>
            <person name="Ivens A.C."/>
            <person name="Kummerfeld S.K."/>
            <person name="Pereira-Leal J.B."/>
            <person name="Nilsson D."/>
            <person name="Peterson J."/>
            <person name="Salzberg S.L."/>
            <person name="Shallom J."/>
            <person name="Silva J.C."/>
            <person name="Sundaram J."/>
            <person name="Westenberger S."/>
            <person name="White O."/>
            <person name="Melville S.E."/>
            <person name="Donelson J.E."/>
            <person name="Andersson B."/>
            <person name="Stuart K.D."/>
            <person name="Hall N."/>
        </authorList>
    </citation>
    <scope>NUCLEOTIDE SEQUENCE [LARGE SCALE GENOMIC DNA]</scope>
    <source>
        <strain evidence="2 3">927/4 GUTat10.1</strain>
    </source>
</reference>
<dbReference type="GeneID" id="3660419"/>
<evidence type="ECO:0000256" key="1">
    <source>
        <dbReference type="SAM" id="Phobius"/>
    </source>
</evidence>
<reference evidence="2 3" key="2">
    <citation type="journal article" date="2005" name="Science">
        <title>The genome of the African trypanosome Trypanosoma brucei.</title>
        <authorList>
            <person name="Berriman M."/>
            <person name="Ghedin E."/>
            <person name="Hertz-Fowler C."/>
            <person name="Blandin G."/>
            <person name="Renauld H."/>
            <person name="Bartholomeu D.C."/>
            <person name="Lennard N.J."/>
            <person name="Caler E."/>
            <person name="Hamlin N.E."/>
            <person name="Haas B."/>
            <person name="Bohme U."/>
            <person name="Hannick L."/>
            <person name="Aslett M.A."/>
            <person name="Shallom J."/>
            <person name="Marcello L."/>
            <person name="Hou L."/>
            <person name="Wickstead B."/>
            <person name="Alsmark U.C."/>
            <person name="Arrowsmith C."/>
            <person name="Atkin R.J."/>
            <person name="Barron A.J."/>
            <person name="Bringaud F."/>
            <person name="Brooks K."/>
            <person name="Carrington M."/>
            <person name="Cherevach I."/>
            <person name="Chillingworth T.J."/>
            <person name="Churcher C."/>
            <person name="Clark L.N."/>
            <person name="Corton C.H."/>
            <person name="Cronin A."/>
            <person name="Davies R.M."/>
            <person name="Doggett J."/>
            <person name="Djikeng A."/>
            <person name="Feldblyum T."/>
            <person name="Field M.C."/>
            <person name="Fraser A."/>
            <person name="Goodhead I."/>
            <person name="Hance Z."/>
            <person name="Harper D."/>
            <person name="Harris B.R."/>
            <person name="Hauser H."/>
            <person name="Hostetler J."/>
            <person name="Ivens A."/>
            <person name="Jagels K."/>
            <person name="Johnson D."/>
            <person name="Johnson J."/>
            <person name="Jones K."/>
            <person name="Kerhornou A.X."/>
            <person name="Koo H."/>
            <person name="Larke N."/>
            <person name="Landfear S."/>
            <person name="Larkin C."/>
            <person name="Leech V."/>
            <person name="Line A."/>
            <person name="Lord A."/>
            <person name="Macleod A."/>
            <person name="Mooney P.J."/>
            <person name="Moule S."/>
            <person name="Martin D.M."/>
            <person name="Morgan G.W."/>
            <person name="Mungall K."/>
            <person name="Norbertczak H."/>
            <person name="Ormond D."/>
            <person name="Pai G."/>
            <person name="Peacock C.S."/>
            <person name="Peterson J."/>
            <person name="Quail M.A."/>
            <person name="Rabbinowitsch E."/>
            <person name="Rajandream M.A."/>
            <person name="Reitter C."/>
            <person name="Salzberg S.L."/>
            <person name="Sanders M."/>
            <person name="Schobel S."/>
            <person name="Sharp S."/>
            <person name="Simmonds M."/>
            <person name="Simpson A.J."/>
            <person name="Tallon L."/>
            <person name="Turner C.M."/>
            <person name="Tait A."/>
            <person name="Tivey A.R."/>
            <person name="Van Aken S."/>
            <person name="Walker D."/>
            <person name="Wanless D."/>
            <person name="Wang S."/>
            <person name="White B."/>
            <person name="White O."/>
            <person name="Whitehead S."/>
            <person name="Woodward J."/>
            <person name="Wortman J."/>
            <person name="Adams M.D."/>
            <person name="Embley T.M."/>
            <person name="Gull K."/>
            <person name="Ullu E."/>
            <person name="Barry J.D."/>
            <person name="Fairlamb A.H."/>
            <person name="Opperdoes F."/>
            <person name="Barrell B.G."/>
            <person name="Donelson J.E."/>
            <person name="Hall N."/>
            <person name="Fraser C.M."/>
            <person name="Melville S.E."/>
            <person name="El-Sayed N.M."/>
        </authorList>
    </citation>
    <scope>NUCLEOTIDE SEQUENCE [LARGE SCALE GENOMIC DNA]</scope>
    <source>
        <strain evidence="2 3">927/4 GUTat10.1</strain>
    </source>
</reference>
<proteinExistence type="predicted"/>
<accession>Q38FC2</accession>
<dbReference type="EMBL" id="CM000207">
    <property type="protein sequence ID" value="EAN76498.1"/>
    <property type="molecule type" value="Genomic_DNA"/>
</dbReference>
<dbReference type="InParanoid" id="Q38FC2"/>
<dbReference type="KEGG" id="tbr:Tb09.160.2750"/>
<evidence type="ECO:0000313" key="3">
    <source>
        <dbReference type="Proteomes" id="UP000008524"/>
    </source>
</evidence>
<dbReference type="PaxDb" id="5691-EAN76498"/>
<dbReference type="PROSITE" id="PS51257">
    <property type="entry name" value="PROKAR_LIPOPROTEIN"/>
    <property type="match status" value="1"/>
</dbReference>
<keyword evidence="1" id="KW-0812">Transmembrane</keyword>
<dbReference type="RefSeq" id="XP_803721.1">
    <property type="nucleotide sequence ID" value="XM_798628.1"/>
</dbReference>
<evidence type="ECO:0000313" key="2">
    <source>
        <dbReference type="EMBL" id="EAN76498.1"/>
    </source>
</evidence>
<keyword evidence="1" id="KW-0472">Membrane</keyword>
<keyword evidence="1" id="KW-1133">Transmembrane helix</keyword>